<sequence>MQALHLWDRLEAIQLQPDSRDSFVWKLSADGNYYSSSAYSMFFMGKTKVVWVELVWGAKVTPRCKMFMYLTARGSCLTSDNLDKRRWPSCPLCSSGPETGNHLFGRNCDSASAFSRKHQISPGMVSWWLHEHELHNKQGKKVFDARLFLFYWLIWKERNGRVFEGVSNFQDSNRGGRSHDRGVVDLERCWFRC</sequence>
<dbReference type="Proteomes" id="UP000059680">
    <property type="component" value="Chromosome 12"/>
</dbReference>
<dbReference type="STRING" id="39947.A0A0P0Y6U2"/>
<reference evidence="2 3" key="2">
    <citation type="journal article" date="2013" name="Plant Cell Physiol.">
        <title>Rice Annotation Project Database (RAP-DB): an integrative and interactive database for rice genomics.</title>
        <authorList>
            <person name="Sakai H."/>
            <person name="Lee S.S."/>
            <person name="Tanaka T."/>
            <person name="Numa H."/>
            <person name="Kim J."/>
            <person name="Kawahara Y."/>
            <person name="Wakimoto H."/>
            <person name="Yang C.C."/>
            <person name="Iwamoto M."/>
            <person name="Abe T."/>
            <person name="Yamada Y."/>
            <person name="Muto A."/>
            <person name="Inokuchi H."/>
            <person name="Ikemura T."/>
            <person name="Matsumoto T."/>
            <person name="Sasaki T."/>
            <person name="Itoh T."/>
        </authorList>
    </citation>
    <scope>NUCLEOTIDE SEQUENCE [LARGE SCALE GENOMIC DNA]</scope>
    <source>
        <strain evidence="3">cv. Nipponbare</strain>
    </source>
</reference>
<evidence type="ECO:0000313" key="3">
    <source>
        <dbReference type="Proteomes" id="UP000059680"/>
    </source>
</evidence>
<keyword evidence="3" id="KW-1185">Reference proteome</keyword>
<proteinExistence type="predicted"/>
<gene>
    <name evidence="2" type="ordered locus">Os12g0123400</name>
    <name evidence="2" type="ORF">OSNPB_120123400</name>
</gene>
<evidence type="ECO:0000259" key="1">
    <source>
        <dbReference type="Pfam" id="PF13966"/>
    </source>
</evidence>
<dbReference type="Pfam" id="PF13966">
    <property type="entry name" value="zf-RVT"/>
    <property type="match status" value="1"/>
</dbReference>
<dbReference type="EMBL" id="AP014968">
    <property type="protein sequence ID" value="BAT15668.1"/>
    <property type="molecule type" value="Genomic_DNA"/>
</dbReference>
<organism evidence="2 3">
    <name type="scientific">Oryza sativa subsp. japonica</name>
    <name type="common">Rice</name>
    <dbReference type="NCBI Taxonomy" id="39947"/>
    <lineage>
        <taxon>Eukaryota</taxon>
        <taxon>Viridiplantae</taxon>
        <taxon>Streptophyta</taxon>
        <taxon>Embryophyta</taxon>
        <taxon>Tracheophyta</taxon>
        <taxon>Spermatophyta</taxon>
        <taxon>Magnoliopsida</taxon>
        <taxon>Liliopsida</taxon>
        <taxon>Poales</taxon>
        <taxon>Poaceae</taxon>
        <taxon>BOP clade</taxon>
        <taxon>Oryzoideae</taxon>
        <taxon>Oryzeae</taxon>
        <taxon>Oryzinae</taxon>
        <taxon>Oryza</taxon>
        <taxon>Oryza sativa</taxon>
    </lineage>
</organism>
<name>A0A0P0Y6U2_ORYSJ</name>
<dbReference type="FunCoup" id="A0A0P0Y6U2">
    <property type="interactions" value="1"/>
</dbReference>
<dbReference type="InterPro" id="IPR026960">
    <property type="entry name" value="RVT-Znf"/>
</dbReference>
<accession>A0A0P0Y6U2</accession>
<dbReference type="InParanoid" id="A0A0P0Y6U2"/>
<protein>
    <submittedName>
        <fullName evidence="2">Os12g0123400 protein</fullName>
    </submittedName>
</protein>
<reference evidence="2 3" key="3">
    <citation type="journal article" date="2013" name="Rice">
        <title>Improvement of the Oryza sativa Nipponbare reference genome using next generation sequence and optical map data.</title>
        <authorList>
            <person name="Kawahara Y."/>
            <person name="de la Bastide M."/>
            <person name="Hamilton J.P."/>
            <person name="Kanamori H."/>
            <person name="McCombie W.R."/>
            <person name="Ouyang S."/>
            <person name="Schwartz D.C."/>
            <person name="Tanaka T."/>
            <person name="Wu J."/>
            <person name="Zhou S."/>
            <person name="Childs K.L."/>
            <person name="Davidson R.M."/>
            <person name="Lin H."/>
            <person name="Quesada-Ocampo L."/>
            <person name="Vaillancourt B."/>
            <person name="Sakai H."/>
            <person name="Lee S.S."/>
            <person name="Kim J."/>
            <person name="Numa H."/>
            <person name="Itoh T."/>
            <person name="Buell C.R."/>
            <person name="Matsumoto T."/>
        </authorList>
    </citation>
    <scope>NUCLEOTIDE SEQUENCE [LARGE SCALE GENOMIC DNA]</scope>
    <source>
        <strain evidence="3">cv. Nipponbare</strain>
    </source>
</reference>
<dbReference type="PaxDb" id="39947-A0A0P0Y6U2"/>
<feature type="domain" description="Reverse transcriptase zinc-binding" evidence="1">
    <location>
        <begin position="33"/>
        <end position="105"/>
    </location>
</feature>
<reference evidence="3" key="1">
    <citation type="journal article" date="2005" name="Nature">
        <title>The map-based sequence of the rice genome.</title>
        <authorList>
            <consortium name="International rice genome sequencing project (IRGSP)"/>
            <person name="Matsumoto T."/>
            <person name="Wu J."/>
            <person name="Kanamori H."/>
            <person name="Katayose Y."/>
            <person name="Fujisawa M."/>
            <person name="Namiki N."/>
            <person name="Mizuno H."/>
            <person name="Yamamoto K."/>
            <person name="Antonio B.A."/>
            <person name="Baba T."/>
            <person name="Sakata K."/>
            <person name="Nagamura Y."/>
            <person name="Aoki H."/>
            <person name="Arikawa K."/>
            <person name="Arita K."/>
            <person name="Bito T."/>
            <person name="Chiden Y."/>
            <person name="Fujitsuka N."/>
            <person name="Fukunaka R."/>
            <person name="Hamada M."/>
            <person name="Harada C."/>
            <person name="Hayashi A."/>
            <person name="Hijishita S."/>
            <person name="Honda M."/>
            <person name="Hosokawa S."/>
            <person name="Ichikawa Y."/>
            <person name="Idonuma A."/>
            <person name="Iijima M."/>
            <person name="Ikeda M."/>
            <person name="Ikeno M."/>
            <person name="Ito K."/>
            <person name="Ito S."/>
            <person name="Ito T."/>
            <person name="Ito Y."/>
            <person name="Ito Y."/>
            <person name="Iwabuchi A."/>
            <person name="Kamiya K."/>
            <person name="Karasawa W."/>
            <person name="Kurita K."/>
            <person name="Katagiri S."/>
            <person name="Kikuta A."/>
            <person name="Kobayashi H."/>
            <person name="Kobayashi N."/>
            <person name="Machita K."/>
            <person name="Maehara T."/>
            <person name="Masukawa M."/>
            <person name="Mizubayashi T."/>
            <person name="Mukai Y."/>
            <person name="Nagasaki H."/>
            <person name="Nagata Y."/>
            <person name="Naito S."/>
            <person name="Nakashima M."/>
            <person name="Nakama Y."/>
            <person name="Nakamichi Y."/>
            <person name="Nakamura M."/>
            <person name="Meguro A."/>
            <person name="Negishi M."/>
            <person name="Ohta I."/>
            <person name="Ohta T."/>
            <person name="Okamoto M."/>
            <person name="Ono N."/>
            <person name="Saji S."/>
            <person name="Sakaguchi M."/>
            <person name="Sakai K."/>
            <person name="Shibata M."/>
            <person name="Shimokawa T."/>
            <person name="Song J."/>
            <person name="Takazaki Y."/>
            <person name="Terasawa K."/>
            <person name="Tsugane M."/>
            <person name="Tsuji K."/>
            <person name="Ueda S."/>
            <person name="Waki K."/>
            <person name="Yamagata H."/>
            <person name="Yamamoto M."/>
            <person name="Yamamoto S."/>
            <person name="Yamane H."/>
            <person name="Yoshiki S."/>
            <person name="Yoshihara R."/>
            <person name="Yukawa K."/>
            <person name="Zhong H."/>
            <person name="Yano M."/>
            <person name="Yuan Q."/>
            <person name="Ouyang S."/>
            <person name="Liu J."/>
            <person name="Jones K.M."/>
            <person name="Gansberger K."/>
            <person name="Moffat K."/>
            <person name="Hill J."/>
            <person name="Bera J."/>
            <person name="Fadrosh D."/>
            <person name="Jin S."/>
            <person name="Johri S."/>
            <person name="Kim M."/>
            <person name="Overton L."/>
            <person name="Reardon M."/>
            <person name="Tsitrin T."/>
            <person name="Vuong H."/>
            <person name="Weaver B."/>
            <person name="Ciecko A."/>
            <person name="Tallon L."/>
            <person name="Jackson J."/>
            <person name="Pai G."/>
            <person name="Aken S.V."/>
            <person name="Utterback T."/>
            <person name="Reidmuller S."/>
            <person name="Feldblyum T."/>
            <person name="Hsiao J."/>
            <person name="Zismann V."/>
            <person name="Iobst S."/>
            <person name="de Vazeille A.R."/>
            <person name="Buell C.R."/>
            <person name="Ying K."/>
            <person name="Li Y."/>
            <person name="Lu T."/>
            <person name="Huang Y."/>
            <person name="Zhao Q."/>
            <person name="Feng Q."/>
            <person name="Zhang L."/>
            <person name="Zhu J."/>
            <person name="Weng Q."/>
            <person name="Mu J."/>
            <person name="Lu Y."/>
            <person name="Fan D."/>
            <person name="Liu Y."/>
            <person name="Guan J."/>
            <person name="Zhang Y."/>
            <person name="Yu S."/>
            <person name="Liu X."/>
            <person name="Zhang Y."/>
            <person name="Hong G."/>
            <person name="Han B."/>
            <person name="Choisne N."/>
            <person name="Demange N."/>
            <person name="Orjeda G."/>
            <person name="Samain S."/>
            <person name="Cattolico L."/>
            <person name="Pelletier E."/>
            <person name="Couloux A."/>
            <person name="Segurens B."/>
            <person name="Wincker P."/>
            <person name="D'Hont A."/>
            <person name="Scarpelli C."/>
            <person name="Weissenbach J."/>
            <person name="Salanoubat M."/>
            <person name="Quetier F."/>
            <person name="Yu Y."/>
            <person name="Kim H.R."/>
            <person name="Rambo T."/>
            <person name="Currie J."/>
            <person name="Collura K."/>
            <person name="Luo M."/>
            <person name="Yang T."/>
            <person name="Ammiraju J.S.S."/>
            <person name="Engler F."/>
            <person name="Soderlund C."/>
            <person name="Wing R.A."/>
            <person name="Palmer L.E."/>
            <person name="de la Bastide M."/>
            <person name="Spiegel L."/>
            <person name="Nascimento L."/>
            <person name="Zutavern T."/>
            <person name="O'Shaughnessy A."/>
            <person name="Dike S."/>
            <person name="Dedhia N."/>
            <person name="Preston R."/>
            <person name="Balija V."/>
            <person name="McCombie W.R."/>
            <person name="Chow T."/>
            <person name="Chen H."/>
            <person name="Chung M."/>
            <person name="Chen C."/>
            <person name="Shaw J."/>
            <person name="Wu H."/>
            <person name="Hsiao K."/>
            <person name="Chao Y."/>
            <person name="Chu M."/>
            <person name="Cheng C."/>
            <person name="Hour A."/>
            <person name="Lee P."/>
            <person name="Lin S."/>
            <person name="Lin Y."/>
            <person name="Liou J."/>
            <person name="Liu S."/>
            <person name="Hsing Y."/>
            <person name="Raghuvanshi S."/>
            <person name="Mohanty A."/>
            <person name="Bharti A.K."/>
            <person name="Gaur A."/>
            <person name="Gupta V."/>
            <person name="Kumar D."/>
            <person name="Ravi V."/>
            <person name="Vij S."/>
            <person name="Kapur A."/>
            <person name="Khurana P."/>
            <person name="Khurana P."/>
            <person name="Khurana J.P."/>
            <person name="Tyagi A.K."/>
            <person name="Gaikwad K."/>
            <person name="Singh A."/>
            <person name="Dalal V."/>
            <person name="Srivastava S."/>
            <person name="Dixit A."/>
            <person name="Pal A.K."/>
            <person name="Ghazi I.A."/>
            <person name="Yadav M."/>
            <person name="Pandit A."/>
            <person name="Bhargava A."/>
            <person name="Sureshbabu K."/>
            <person name="Batra K."/>
            <person name="Sharma T.R."/>
            <person name="Mohapatra T."/>
            <person name="Singh N.K."/>
            <person name="Messing J."/>
            <person name="Nelson A.B."/>
            <person name="Fuks G."/>
            <person name="Kavchok S."/>
            <person name="Keizer G."/>
            <person name="Linton E."/>
            <person name="Llaca V."/>
            <person name="Song R."/>
            <person name="Tanyolac B."/>
            <person name="Young S."/>
            <person name="Ho-Il K."/>
            <person name="Hahn J.H."/>
            <person name="Sangsakoo G."/>
            <person name="Vanavichit A."/>
            <person name="de Mattos Luiz.A.T."/>
            <person name="Zimmer P.D."/>
            <person name="Malone G."/>
            <person name="Dellagostin O."/>
            <person name="de Oliveira A.C."/>
            <person name="Bevan M."/>
            <person name="Bancroft I."/>
            <person name="Minx P."/>
            <person name="Cordum H."/>
            <person name="Wilson R."/>
            <person name="Cheng Z."/>
            <person name="Jin W."/>
            <person name="Jiang J."/>
            <person name="Leong S.A."/>
            <person name="Iwama H."/>
            <person name="Gojobori T."/>
            <person name="Itoh T."/>
            <person name="Niimura Y."/>
            <person name="Fujii Y."/>
            <person name="Habara T."/>
            <person name="Sakai H."/>
            <person name="Sato Y."/>
            <person name="Wilson G."/>
            <person name="Kumar K."/>
            <person name="McCouch S."/>
            <person name="Juretic N."/>
            <person name="Hoen D."/>
            <person name="Wright S."/>
            <person name="Bruskiewich R."/>
            <person name="Bureau T."/>
            <person name="Miyao A."/>
            <person name="Hirochika H."/>
            <person name="Nishikawa T."/>
            <person name="Kadowaki K."/>
            <person name="Sugiura M."/>
            <person name="Burr B."/>
            <person name="Sasaki T."/>
        </authorList>
    </citation>
    <scope>NUCLEOTIDE SEQUENCE [LARGE SCALE GENOMIC DNA]</scope>
    <source>
        <strain evidence="3">cv. Nipponbare</strain>
    </source>
</reference>
<evidence type="ECO:0000313" key="2">
    <source>
        <dbReference type="EMBL" id="BAT15668.1"/>
    </source>
</evidence>
<dbReference type="AlphaFoldDB" id="A0A0P0Y6U2"/>